<gene>
    <name evidence="2" type="ORF">K2173_016554</name>
</gene>
<keyword evidence="3" id="KW-1185">Reference proteome</keyword>
<dbReference type="EMBL" id="JAIWQS010000011">
    <property type="protein sequence ID" value="KAJ8751360.1"/>
    <property type="molecule type" value="Genomic_DNA"/>
</dbReference>
<reference evidence="2 3" key="1">
    <citation type="submission" date="2021-09" db="EMBL/GenBank/DDBJ databases">
        <title>Genomic insights and catalytic innovation underlie evolution of tropane alkaloids biosynthesis.</title>
        <authorList>
            <person name="Wang Y.-J."/>
            <person name="Tian T."/>
            <person name="Huang J.-P."/>
            <person name="Huang S.-X."/>
        </authorList>
    </citation>
    <scope>NUCLEOTIDE SEQUENCE [LARGE SCALE GENOMIC DNA]</scope>
    <source>
        <strain evidence="2">KIB-2018</strain>
        <tissue evidence="2">Leaf</tissue>
    </source>
</reference>
<comment type="caution">
    <text evidence="2">The sequence shown here is derived from an EMBL/GenBank/DDBJ whole genome shotgun (WGS) entry which is preliminary data.</text>
</comment>
<sequence length="128" mass="14533">MGTNLLPLRPAVIRLCATSDAHRADANRRKTSSVPSPNWWSPLFGWSSEPDYIATEAKQEEFLDKRQSRDSDSETKPVRPRFAPGAFTDEKARQLRMLTTETASFHYAMYHSAIAARLASDFKSRSDR</sequence>
<feature type="compositionally biased region" description="Basic and acidic residues" evidence="1">
    <location>
        <begin position="61"/>
        <end position="77"/>
    </location>
</feature>
<feature type="region of interest" description="Disordered" evidence="1">
    <location>
        <begin position="61"/>
        <end position="83"/>
    </location>
</feature>
<accession>A0AAV8SGP1</accession>
<dbReference type="PANTHER" id="PTHR34198">
    <property type="entry name" value="OS01G0175100 PROTEIN"/>
    <property type="match status" value="1"/>
</dbReference>
<evidence type="ECO:0000256" key="1">
    <source>
        <dbReference type="SAM" id="MobiDB-lite"/>
    </source>
</evidence>
<proteinExistence type="predicted"/>
<dbReference type="AlphaFoldDB" id="A0AAV8SGP1"/>
<dbReference type="Proteomes" id="UP001159364">
    <property type="component" value="Linkage Group LG11"/>
</dbReference>
<evidence type="ECO:0000313" key="2">
    <source>
        <dbReference type="EMBL" id="KAJ8751360.1"/>
    </source>
</evidence>
<evidence type="ECO:0000313" key="3">
    <source>
        <dbReference type="Proteomes" id="UP001159364"/>
    </source>
</evidence>
<organism evidence="2 3">
    <name type="scientific">Erythroxylum novogranatense</name>
    <dbReference type="NCBI Taxonomy" id="1862640"/>
    <lineage>
        <taxon>Eukaryota</taxon>
        <taxon>Viridiplantae</taxon>
        <taxon>Streptophyta</taxon>
        <taxon>Embryophyta</taxon>
        <taxon>Tracheophyta</taxon>
        <taxon>Spermatophyta</taxon>
        <taxon>Magnoliopsida</taxon>
        <taxon>eudicotyledons</taxon>
        <taxon>Gunneridae</taxon>
        <taxon>Pentapetalae</taxon>
        <taxon>rosids</taxon>
        <taxon>fabids</taxon>
        <taxon>Malpighiales</taxon>
        <taxon>Erythroxylaceae</taxon>
        <taxon>Erythroxylum</taxon>
    </lineage>
</organism>
<dbReference type="PANTHER" id="PTHR34198:SF21">
    <property type="entry name" value="PROTEIN, PUTATIVE-RELATED"/>
    <property type="match status" value="1"/>
</dbReference>
<name>A0AAV8SGP1_9ROSI</name>
<protein>
    <submittedName>
        <fullName evidence="2">Uncharacterized protein</fullName>
    </submittedName>
</protein>